<dbReference type="AlphaFoldDB" id="A0A8J3L9W2"/>
<reference evidence="1" key="1">
    <citation type="submission" date="2021-01" db="EMBL/GenBank/DDBJ databases">
        <title>Whole genome shotgun sequence of Catellatospora methionotrophica NBRC 14553.</title>
        <authorList>
            <person name="Komaki H."/>
            <person name="Tamura T."/>
        </authorList>
    </citation>
    <scope>NUCLEOTIDE SEQUENCE</scope>
    <source>
        <strain evidence="1">NBRC 14553</strain>
    </source>
</reference>
<sequence length="73" mass="8200">MRVDHVLPVEQAVRVLRGERHPGAETICPPWTQRVQLGEMSARRADQHDMTCTIRFAHLGSSPVDDPQPSDTI</sequence>
<evidence type="ECO:0000313" key="2">
    <source>
        <dbReference type="Proteomes" id="UP000660339"/>
    </source>
</evidence>
<dbReference type="EMBL" id="BONJ01000011">
    <property type="protein sequence ID" value="GIG14414.1"/>
    <property type="molecule type" value="Genomic_DNA"/>
</dbReference>
<dbReference type="Proteomes" id="UP000660339">
    <property type="component" value="Unassembled WGS sequence"/>
</dbReference>
<organism evidence="1 2">
    <name type="scientific">Catellatospora methionotrophica</name>
    <dbReference type="NCBI Taxonomy" id="121620"/>
    <lineage>
        <taxon>Bacteria</taxon>
        <taxon>Bacillati</taxon>
        <taxon>Actinomycetota</taxon>
        <taxon>Actinomycetes</taxon>
        <taxon>Micromonosporales</taxon>
        <taxon>Micromonosporaceae</taxon>
        <taxon>Catellatospora</taxon>
    </lineage>
</organism>
<proteinExistence type="predicted"/>
<gene>
    <name evidence="1" type="ORF">Cme02nite_27460</name>
</gene>
<accession>A0A8J3L9W2</accession>
<evidence type="ECO:0000313" key="1">
    <source>
        <dbReference type="EMBL" id="GIG14414.1"/>
    </source>
</evidence>
<name>A0A8J3L9W2_9ACTN</name>
<keyword evidence="2" id="KW-1185">Reference proteome</keyword>
<protein>
    <submittedName>
        <fullName evidence="1">Uncharacterized protein</fullName>
    </submittedName>
</protein>
<comment type="caution">
    <text evidence="1">The sequence shown here is derived from an EMBL/GenBank/DDBJ whole genome shotgun (WGS) entry which is preliminary data.</text>
</comment>